<dbReference type="InterPro" id="IPR042099">
    <property type="entry name" value="ANL_N_sf"/>
</dbReference>
<evidence type="ECO:0000313" key="3">
    <source>
        <dbReference type="EMBL" id="QJY38188.1"/>
    </source>
</evidence>
<organism evidence="3 4">
    <name type="scientific">Vibrio europaeus</name>
    <dbReference type="NCBI Taxonomy" id="300876"/>
    <lineage>
        <taxon>Bacteria</taxon>
        <taxon>Pseudomonadati</taxon>
        <taxon>Pseudomonadota</taxon>
        <taxon>Gammaproteobacteria</taxon>
        <taxon>Vibrionales</taxon>
        <taxon>Vibrionaceae</taxon>
        <taxon>Vibrio</taxon>
        <taxon>Vibrio oreintalis group</taxon>
    </lineage>
</organism>
<evidence type="ECO:0000313" key="4">
    <source>
        <dbReference type="Proteomes" id="UP000501443"/>
    </source>
</evidence>
<dbReference type="PANTHER" id="PTHR22754:SF32">
    <property type="entry name" value="DISCO-INTERACTING PROTEIN 2"/>
    <property type="match status" value="1"/>
</dbReference>
<proteinExistence type="inferred from homology"/>
<dbReference type="RefSeq" id="WP_171802532.1">
    <property type="nucleotide sequence ID" value="NZ_CP053542.1"/>
</dbReference>
<dbReference type="EMBL" id="CP053542">
    <property type="protein sequence ID" value="QJY38188.1"/>
    <property type="molecule type" value="Genomic_DNA"/>
</dbReference>
<dbReference type="SUPFAM" id="SSF56801">
    <property type="entry name" value="Acetyl-CoA synthetase-like"/>
    <property type="match status" value="1"/>
</dbReference>
<name>A0AAE7AWT0_9VIBR</name>
<dbReference type="Pfam" id="PF00501">
    <property type="entry name" value="AMP-binding"/>
    <property type="match status" value="1"/>
</dbReference>
<dbReference type="InterPro" id="IPR000873">
    <property type="entry name" value="AMP-dep_synth/lig_dom"/>
</dbReference>
<evidence type="ECO:0000256" key="1">
    <source>
        <dbReference type="ARBA" id="ARBA00006432"/>
    </source>
</evidence>
<protein>
    <submittedName>
        <fullName evidence="3">AMP-binding protein</fullName>
    </submittedName>
</protein>
<feature type="domain" description="AMP-dependent synthetase/ligase" evidence="2">
    <location>
        <begin position="15"/>
        <end position="95"/>
    </location>
</feature>
<dbReference type="PANTHER" id="PTHR22754">
    <property type="entry name" value="DISCO-INTERACTING PROTEIN 2 DIP2 -RELATED"/>
    <property type="match status" value="1"/>
</dbReference>
<accession>A0AAE7AWT0</accession>
<sequence>MNSSSQSKTLLQHLELNAAQKPQETAFIFLEGKALTEATISHRELVNDAKRLAATLVAEVPRGERVMLLFPPGLEYIRALMACFYAGVVAVPLFPPRVREKQPLGQCVGGL</sequence>
<comment type="similarity">
    <text evidence="1">Belongs to the ATP-dependent AMP-binding enzyme family.</text>
</comment>
<gene>
    <name evidence="3" type="ORF">HOO69_16605</name>
</gene>
<dbReference type="AlphaFoldDB" id="A0AAE7AWT0"/>
<reference evidence="3 4" key="1">
    <citation type="submission" date="2020-05" db="EMBL/GenBank/DDBJ databases">
        <title>First description outside Europe of the emergent pathogen for shellfish aquaculture Vibrio europaeus.</title>
        <authorList>
            <person name="Dubert J."/>
            <person name="Rojas R."/>
        </authorList>
    </citation>
    <scope>NUCLEOTIDE SEQUENCE [LARGE SCALE GENOMIC DNA]</scope>
    <source>
        <strain evidence="3 4">NPI-1</strain>
        <plasmid evidence="4">pveu</plasmid>
    </source>
</reference>
<evidence type="ECO:0000259" key="2">
    <source>
        <dbReference type="Pfam" id="PF00501"/>
    </source>
</evidence>
<dbReference type="Proteomes" id="UP000501443">
    <property type="component" value="Plasmid pveu"/>
</dbReference>
<keyword evidence="3" id="KW-0614">Plasmid</keyword>
<dbReference type="Gene3D" id="3.40.50.12780">
    <property type="entry name" value="N-terminal domain of ligase-like"/>
    <property type="match status" value="1"/>
</dbReference>
<geneLocation type="plasmid" evidence="4">
    <name>pveu</name>
</geneLocation>